<dbReference type="EMBL" id="FUWX01000014">
    <property type="protein sequence ID" value="SJZ89145.1"/>
    <property type="molecule type" value="Genomic_DNA"/>
</dbReference>
<evidence type="ECO:0000313" key="3">
    <source>
        <dbReference type="Proteomes" id="UP000191153"/>
    </source>
</evidence>
<feature type="transmembrane region" description="Helical" evidence="1">
    <location>
        <begin position="27"/>
        <end position="46"/>
    </location>
</feature>
<name>A0A1T4PC37_9FUSO</name>
<keyword evidence="1" id="KW-0472">Membrane</keyword>
<proteinExistence type="predicted"/>
<evidence type="ECO:0000256" key="1">
    <source>
        <dbReference type="SAM" id="Phobius"/>
    </source>
</evidence>
<reference evidence="2 3" key="1">
    <citation type="submission" date="2017-02" db="EMBL/GenBank/DDBJ databases">
        <authorList>
            <person name="Peterson S.W."/>
        </authorList>
    </citation>
    <scope>NUCLEOTIDE SEQUENCE [LARGE SCALE GENOMIC DNA]</scope>
    <source>
        <strain evidence="2 3">ATCC 700028</strain>
    </source>
</reference>
<feature type="transmembrane region" description="Helical" evidence="1">
    <location>
        <begin position="5"/>
        <end position="21"/>
    </location>
</feature>
<keyword evidence="3" id="KW-1185">Reference proteome</keyword>
<keyword evidence="1" id="KW-0812">Transmembrane</keyword>
<dbReference type="STRING" id="180163.SAMN02745174_01848"/>
<dbReference type="InterPro" id="IPR009476">
    <property type="entry name" value="DUF1097"/>
</dbReference>
<dbReference type="OrthoDB" id="8588554at2"/>
<evidence type="ECO:0008006" key="4">
    <source>
        <dbReference type="Google" id="ProtNLM"/>
    </source>
</evidence>
<feature type="transmembrane region" description="Helical" evidence="1">
    <location>
        <begin position="53"/>
        <end position="70"/>
    </location>
</feature>
<sequence length="151" mass="16530">MKKLFFLSLTTGILCGLWFWIGIKTHIPVWMGFAGCTAFFAAGGINNGGVKKALFSTLSGVFWAVIVIALSKHFNQEYIFAIITGVVTFFMCIQGQCKLFAFIPGTFIGGFSTFASNGDWKMVSIGLILGIILGFSCDYTGEKSFLLFEKN</sequence>
<accession>A0A1T4PC37</accession>
<organism evidence="2 3">
    <name type="scientific">Cetobacterium ceti</name>
    <dbReference type="NCBI Taxonomy" id="180163"/>
    <lineage>
        <taxon>Bacteria</taxon>
        <taxon>Fusobacteriati</taxon>
        <taxon>Fusobacteriota</taxon>
        <taxon>Fusobacteriia</taxon>
        <taxon>Fusobacteriales</taxon>
        <taxon>Fusobacteriaceae</taxon>
        <taxon>Cetobacterium</taxon>
    </lineage>
</organism>
<dbReference type="RefSeq" id="WP_078694309.1">
    <property type="nucleotide sequence ID" value="NZ_FUWX01000014.1"/>
</dbReference>
<gene>
    <name evidence="2" type="ORF">SAMN02745174_01848</name>
</gene>
<feature type="transmembrane region" description="Helical" evidence="1">
    <location>
        <begin position="122"/>
        <end position="141"/>
    </location>
</feature>
<feature type="transmembrane region" description="Helical" evidence="1">
    <location>
        <begin position="76"/>
        <end position="92"/>
    </location>
</feature>
<evidence type="ECO:0000313" key="2">
    <source>
        <dbReference type="EMBL" id="SJZ89145.1"/>
    </source>
</evidence>
<dbReference type="Pfam" id="PF06496">
    <property type="entry name" value="DUF1097"/>
    <property type="match status" value="1"/>
</dbReference>
<dbReference type="Proteomes" id="UP000191153">
    <property type="component" value="Unassembled WGS sequence"/>
</dbReference>
<protein>
    <recommendedName>
        <fullName evidence="4">DUF1097 domain-containing protein</fullName>
    </recommendedName>
</protein>
<dbReference type="AlphaFoldDB" id="A0A1T4PC37"/>
<keyword evidence="1" id="KW-1133">Transmembrane helix</keyword>